<dbReference type="AlphaFoldDB" id="A0A2T0YGU8"/>
<comment type="caution">
    <text evidence="1">The sequence shown here is derived from an EMBL/GenBank/DDBJ whole genome shotgun (WGS) entry which is preliminary data.</text>
</comment>
<gene>
    <name evidence="1" type="ORF">BCL67_11287</name>
</gene>
<dbReference type="Proteomes" id="UP000238217">
    <property type="component" value="Unassembled WGS sequence"/>
</dbReference>
<protein>
    <submittedName>
        <fullName evidence="1">Uncharacterized protein</fullName>
    </submittedName>
</protein>
<reference evidence="1 2" key="1">
    <citation type="submission" date="2018-03" db="EMBL/GenBank/DDBJ databases">
        <title>Comparative analysis of microorganisms from saline springs in Andes Mountain Range, Colombia.</title>
        <authorList>
            <person name="Rubin E."/>
        </authorList>
    </citation>
    <scope>NUCLEOTIDE SEQUENCE [LARGE SCALE GENOMIC DNA]</scope>
    <source>
        <strain evidence="1 2">CG 35</strain>
    </source>
</reference>
<dbReference type="EMBL" id="PVTY01000012">
    <property type="protein sequence ID" value="PRZ14224.1"/>
    <property type="molecule type" value="Genomic_DNA"/>
</dbReference>
<accession>A0A2T0YGU8</accession>
<evidence type="ECO:0000313" key="1">
    <source>
        <dbReference type="EMBL" id="PRZ14224.1"/>
    </source>
</evidence>
<organism evidence="1 2">
    <name type="scientific">Nesterenkonia sandarakina</name>
    <dbReference type="NCBI Taxonomy" id="272918"/>
    <lineage>
        <taxon>Bacteria</taxon>
        <taxon>Bacillati</taxon>
        <taxon>Actinomycetota</taxon>
        <taxon>Actinomycetes</taxon>
        <taxon>Micrococcales</taxon>
        <taxon>Micrococcaceae</taxon>
        <taxon>Nesterenkonia</taxon>
    </lineage>
</organism>
<keyword evidence="2" id="KW-1185">Reference proteome</keyword>
<evidence type="ECO:0000313" key="2">
    <source>
        <dbReference type="Proteomes" id="UP000238217"/>
    </source>
</evidence>
<sequence length="102" mass="11136">MRPDIPLITVGCPDGEGGYEMLQVRRHGAIAFVYDDAGVATGEKLFIRSLDAALFSDSGQLLWEYSKTYGKRTGHGEPVSCSGSFRKGSDGTVFFDVLVTRR</sequence>
<proteinExistence type="predicted"/>
<name>A0A2T0YGU8_9MICC</name>